<evidence type="ECO:0000313" key="4">
    <source>
        <dbReference type="Proteomes" id="UP001321473"/>
    </source>
</evidence>
<reference evidence="3" key="2">
    <citation type="submission" date="2023-03" db="EMBL/GenBank/DDBJ databases">
        <authorList>
            <person name="Thuy-Boun P."/>
        </authorList>
    </citation>
    <scope>NUCLEOTIDE SEQUENCE</scope>
    <source>
        <strain evidence="3">F_SG_1</strain>
        <tissue evidence="3">Salivary glands</tissue>
    </source>
</reference>
<evidence type="ECO:0000256" key="1">
    <source>
        <dbReference type="SAM" id="MobiDB-lite"/>
    </source>
</evidence>
<reference evidence="3 4" key="1">
    <citation type="journal article" date="2023" name="Arcadia Sci">
        <title>De novo assembly of a long-read Amblyomma americanum tick genome.</title>
        <authorList>
            <person name="Chou S."/>
            <person name="Poskanzer K.E."/>
            <person name="Rollins M."/>
            <person name="Thuy-Boun P.S."/>
        </authorList>
    </citation>
    <scope>NUCLEOTIDE SEQUENCE [LARGE SCALE GENOMIC DNA]</scope>
    <source>
        <strain evidence="3">F_SG_1</strain>
        <tissue evidence="3">Salivary glands</tissue>
    </source>
</reference>
<dbReference type="EMBL" id="JARKHS020011971">
    <property type="protein sequence ID" value="KAK8777328.1"/>
    <property type="molecule type" value="Genomic_DNA"/>
</dbReference>
<gene>
    <name evidence="3" type="ORF">V5799_021763</name>
    <name evidence="2" type="ORF">V5799_029323</name>
</gene>
<name>A0AAQ4FNX1_AMBAM</name>
<sequence>MHGVTRLDFNAKDLGTLRVYCPNIDYGCTHSSELRHLEEHYLKNCPHHPKMCFRCRREDIPPGDFVLHIYSCKRRQEEARSVDRQSPPVQQSLSESPASQTEEEHLCATQALLAEVTERGEEVQTEPVEHLNQLAPDIKRAP</sequence>
<evidence type="ECO:0000313" key="3">
    <source>
        <dbReference type="EMBL" id="KAK8788461.1"/>
    </source>
</evidence>
<proteinExistence type="predicted"/>
<dbReference type="Proteomes" id="UP001321473">
    <property type="component" value="Unassembled WGS sequence"/>
</dbReference>
<reference evidence="3" key="3">
    <citation type="submission" date="2024-02" db="EMBL/GenBank/DDBJ databases">
        <authorList>
            <person name="Mcdaniel E.A."/>
            <person name="Celebi F.M."/>
            <person name="Reiter T."/>
            <person name="Weiss E.C."/>
            <person name="Chou S."/>
        </authorList>
    </citation>
    <scope>NUCLEOTIDE SEQUENCE</scope>
    <source>
        <strain evidence="3">F_SG_1</strain>
        <tissue evidence="3">Salivary glands</tissue>
    </source>
</reference>
<dbReference type="AlphaFoldDB" id="A0AAQ4FNX1"/>
<organism evidence="3 4">
    <name type="scientific">Amblyomma americanum</name>
    <name type="common">Lone star tick</name>
    <dbReference type="NCBI Taxonomy" id="6943"/>
    <lineage>
        <taxon>Eukaryota</taxon>
        <taxon>Metazoa</taxon>
        <taxon>Ecdysozoa</taxon>
        <taxon>Arthropoda</taxon>
        <taxon>Chelicerata</taxon>
        <taxon>Arachnida</taxon>
        <taxon>Acari</taxon>
        <taxon>Parasitiformes</taxon>
        <taxon>Ixodida</taxon>
        <taxon>Ixodoidea</taxon>
        <taxon>Ixodidae</taxon>
        <taxon>Amblyomminae</taxon>
        <taxon>Amblyomma</taxon>
    </lineage>
</organism>
<feature type="region of interest" description="Disordered" evidence="1">
    <location>
        <begin position="77"/>
        <end position="105"/>
    </location>
</feature>
<protein>
    <submittedName>
        <fullName evidence="3">Uncharacterized protein</fullName>
    </submittedName>
</protein>
<comment type="caution">
    <text evidence="3">The sequence shown here is derived from an EMBL/GenBank/DDBJ whole genome shotgun (WGS) entry which is preliminary data.</text>
</comment>
<dbReference type="EMBL" id="JARKHS020000767">
    <property type="protein sequence ID" value="KAK8788461.1"/>
    <property type="molecule type" value="Genomic_DNA"/>
</dbReference>
<evidence type="ECO:0000313" key="2">
    <source>
        <dbReference type="EMBL" id="KAK8777328.1"/>
    </source>
</evidence>
<keyword evidence="4" id="KW-1185">Reference proteome</keyword>
<feature type="compositionally biased region" description="Polar residues" evidence="1">
    <location>
        <begin position="87"/>
        <end position="100"/>
    </location>
</feature>
<feature type="region of interest" description="Disordered" evidence="1">
    <location>
        <begin position="118"/>
        <end position="142"/>
    </location>
</feature>
<accession>A0AAQ4FNX1</accession>
<dbReference type="SUPFAM" id="SSF49599">
    <property type="entry name" value="TRAF domain-like"/>
    <property type="match status" value="1"/>
</dbReference>